<dbReference type="Proteomes" id="UP000188268">
    <property type="component" value="Unassembled WGS sequence"/>
</dbReference>
<accession>A0A1R3KTZ7</accession>
<gene>
    <name evidence="1" type="ORF">CCACVL1_00875</name>
</gene>
<sequence length="21" mass="2337">MKVEGAVTSDDIYINNSMDPH</sequence>
<dbReference type="AlphaFoldDB" id="A0A1R3KTZ7"/>
<reference evidence="1 2" key="1">
    <citation type="submission" date="2013-09" db="EMBL/GenBank/DDBJ databases">
        <title>Corchorus capsularis genome sequencing.</title>
        <authorList>
            <person name="Alam M."/>
            <person name="Haque M.S."/>
            <person name="Islam M.S."/>
            <person name="Emdad E.M."/>
            <person name="Islam M.M."/>
            <person name="Ahmed B."/>
            <person name="Halim A."/>
            <person name="Hossen Q.M.M."/>
            <person name="Hossain M.Z."/>
            <person name="Ahmed R."/>
            <person name="Khan M.M."/>
            <person name="Islam R."/>
            <person name="Rashid M.M."/>
            <person name="Khan S.A."/>
            <person name="Rahman M.S."/>
            <person name="Alam M."/>
        </authorList>
    </citation>
    <scope>NUCLEOTIDE SEQUENCE [LARGE SCALE GENOMIC DNA]</scope>
    <source>
        <strain evidence="2">cv. CVL-1</strain>
        <tissue evidence="1">Whole seedling</tissue>
    </source>
</reference>
<dbReference type="Gramene" id="OMP10560">
    <property type="protein sequence ID" value="OMP10560"/>
    <property type="gene ID" value="CCACVL1_00875"/>
</dbReference>
<organism evidence="1 2">
    <name type="scientific">Corchorus capsularis</name>
    <name type="common">Jute</name>
    <dbReference type="NCBI Taxonomy" id="210143"/>
    <lineage>
        <taxon>Eukaryota</taxon>
        <taxon>Viridiplantae</taxon>
        <taxon>Streptophyta</taxon>
        <taxon>Embryophyta</taxon>
        <taxon>Tracheophyta</taxon>
        <taxon>Spermatophyta</taxon>
        <taxon>Magnoliopsida</taxon>
        <taxon>eudicotyledons</taxon>
        <taxon>Gunneridae</taxon>
        <taxon>Pentapetalae</taxon>
        <taxon>rosids</taxon>
        <taxon>malvids</taxon>
        <taxon>Malvales</taxon>
        <taxon>Malvaceae</taxon>
        <taxon>Grewioideae</taxon>
        <taxon>Apeibeae</taxon>
        <taxon>Corchorus</taxon>
    </lineage>
</organism>
<evidence type="ECO:0000313" key="1">
    <source>
        <dbReference type="EMBL" id="OMP10560.1"/>
    </source>
</evidence>
<keyword evidence="2" id="KW-1185">Reference proteome</keyword>
<evidence type="ECO:0000313" key="2">
    <source>
        <dbReference type="Proteomes" id="UP000188268"/>
    </source>
</evidence>
<dbReference type="EMBL" id="AWWV01002191">
    <property type="protein sequence ID" value="OMP10560.1"/>
    <property type="molecule type" value="Genomic_DNA"/>
</dbReference>
<protein>
    <submittedName>
        <fullName evidence="1">Uncharacterized protein</fullName>
    </submittedName>
</protein>
<comment type="caution">
    <text evidence="1">The sequence shown here is derived from an EMBL/GenBank/DDBJ whole genome shotgun (WGS) entry which is preliminary data.</text>
</comment>
<name>A0A1R3KTZ7_COCAP</name>
<proteinExistence type="predicted"/>